<dbReference type="AlphaFoldDB" id="C1AYV6"/>
<keyword evidence="1" id="KW-1133">Transmembrane helix</keyword>
<name>C1AYV6_RHOOB</name>
<dbReference type="EMBL" id="AP011115">
    <property type="protein sequence ID" value="BAH49884.1"/>
    <property type="molecule type" value="Genomic_DNA"/>
</dbReference>
<keyword evidence="1" id="KW-0472">Membrane</keyword>
<evidence type="ECO:0000313" key="2">
    <source>
        <dbReference type="EMBL" id="BAH49884.1"/>
    </source>
</evidence>
<dbReference type="HOGENOM" id="CLU_203349_0_0_11"/>
<protein>
    <submittedName>
        <fullName evidence="2">Hypothetical membrane protein</fullName>
    </submittedName>
</protein>
<evidence type="ECO:0000313" key="3">
    <source>
        <dbReference type="Proteomes" id="UP000002212"/>
    </source>
</evidence>
<dbReference type="STRING" id="632772.ROP_16370"/>
<organism evidence="2 3">
    <name type="scientific">Rhodococcus opacus (strain B4)</name>
    <dbReference type="NCBI Taxonomy" id="632772"/>
    <lineage>
        <taxon>Bacteria</taxon>
        <taxon>Bacillati</taxon>
        <taxon>Actinomycetota</taxon>
        <taxon>Actinomycetes</taxon>
        <taxon>Mycobacteriales</taxon>
        <taxon>Nocardiaceae</taxon>
        <taxon>Rhodococcus</taxon>
    </lineage>
</organism>
<dbReference type="Proteomes" id="UP000002212">
    <property type="component" value="Chromosome"/>
</dbReference>
<feature type="transmembrane region" description="Helical" evidence="1">
    <location>
        <begin position="47"/>
        <end position="70"/>
    </location>
</feature>
<dbReference type="PATRIC" id="fig|632772.20.peg.1717"/>
<proteinExistence type="predicted"/>
<keyword evidence="1" id="KW-0812">Transmembrane</keyword>
<gene>
    <name evidence="2" type="ordered locus">ROP_16370</name>
</gene>
<dbReference type="KEGG" id="rop:ROP_16370"/>
<accession>C1AYV6</accession>
<reference evidence="2 3" key="1">
    <citation type="submission" date="2009-03" db="EMBL/GenBank/DDBJ databases">
        <title>Comparison of the complete genome sequences of Rhodococcus erythropolis PR4 and Rhodococcus opacus B4.</title>
        <authorList>
            <person name="Takarada H."/>
            <person name="Sekine M."/>
            <person name="Hosoyama A."/>
            <person name="Yamada R."/>
            <person name="Fujisawa T."/>
            <person name="Omata S."/>
            <person name="Shimizu A."/>
            <person name="Tsukatani N."/>
            <person name="Tanikawa S."/>
            <person name="Fujita N."/>
            <person name="Harayama S."/>
        </authorList>
    </citation>
    <scope>NUCLEOTIDE SEQUENCE [LARGE SCALE GENOMIC DNA]</scope>
    <source>
        <strain evidence="2 3">B4</strain>
    </source>
</reference>
<evidence type="ECO:0000256" key="1">
    <source>
        <dbReference type="SAM" id="Phobius"/>
    </source>
</evidence>
<sequence length="75" mass="8185">MRGSLNGDDMSEKKIDRVKAESALEVVRESPTIALITVAPALVVFGVVWWLFGFWSALVLVLILGVVAVVGRKLF</sequence>